<feature type="transmembrane region" description="Helical" evidence="2">
    <location>
        <begin position="145"/>
        <end position="164"/>
    </location>
</feature>
<reference evidence="3 4" key="1">
    <citation type="submission" date="2018-08" db="EMBL/GenBank/DDBJ databases">
        <title>Sequencing the genomes of 1000 actinobacteria strains.</title>
        <authorList>
            <person name="Klenk H.-P."/>
        </authorList>
    </citation>
    <scope>NUCLEOTIDE SEQUENCE [LARGE SCALE GENOMIC DNA]</scope>
    <source>
        <strain evidence="3 4">DSM 43927</strain>
    </source>
</reference>
<dbReference type="Proteomes" id="UP000256661">
    <property type="component" value="Unassembled WGS sequence"/>
</dbReference>
<gene>
    <name evidence="3" type="ORF">DFJ69_5876</name>
</gene>
<name>A0A3D9T1X6_9ACTN</name>
<evidence type="ECO:0000313" key="3">
    <source>
        <dbReference type="EMBL" id="REF00344.1"/>
    </source>
</evidence>
<feature type="region of interest" description="Disordered" evidence="1">
    <location>
        <begin position="251"/>
        <end position="272"/>
    </location>
</feature>
<protein>
    <submittedName>
        <fullName evidence="3">Uncharacterized protein</fullName>
    </submittedName>
</protein>
<feature type="transmembrane region" description="Helical" evidence="2">
    <location>
        <begin position="180"/>
        <end position="196"/>
    </location>
</feature>
<organism evidence="3 4">
    <name type="scientific">Thermomonospora umbrina</name>
    <dbReference type="NCBI Taxonomy" id="111806"/>
    <lineage>
        <taxon>Bacteria</taxon>
        <taxon>Bacillati</taxon>
        <taxon>Actinomycetota</taxon>
        <taxon>Actinomycetes</taxon>
        <taxon>Streptosporangiales</taxon>
        <taxon>Thermomonosporaceae</taxon>
        <taxon>Thermomonospora</taxon>
    </lineage>
</organism>
<comment type="caution">
    <text evidence="3">The sequence shown here is derived from an EMBL/GenBank/DDBJ whole genome shotgun (WGS) entry which is preliminary data.</text>
</comment>
<dbReference type="OrthoDB" id="3486024at2"/>
<proteinExistence type="predicted"/>
<feature type="region of interest" description="Disordered" evidence="1">
    <location>
        <begin position="340"/>
        <end position="368"/>
    </location>
</feature>
<feature type="transmembrane region" description="Helical" evidence="2">
    <location>
        <begin position="113"/>
        <end position="133"/>
    </location>
</feature>
<feature type="compositionally biased region" description="Low complexity" evidence="1">
    <location>
        <begin position="257"/>
        <end position="271"/>
    </location>
</feature>
<keyword evidence="2" id="KW-0472">Membrane</keyword>
<feature type="region of interest" description="Disordered" evidence="1">
    <location>
        <begin position="391"/>
        <end position="453"/>
    </location>
</feature>
<keyword evidence="2" id="KW-0812">Transmembrane</keyword>
<evidence type="ECO:0000256" key="2">
    <source>
        <dbReference type="SAM" id="Phobius"/>
    </source>
</evidence>
<evidence type="ECO:0000256" key="1">
    <source>
        <dbReference type="SAM" id="MobiDB-lite"/>
    </source>
</evidence>
<dbReference type="AlphaFoldDB" id="A0A3D9T1X6"/>
<sequence>MWLFNRREQRGGSVAEVVAQQTAEAGELARIPGQGLLSDPRTNPAVRGHADQLRDDEHRRMLDALHEQTVRRHRVTGQRAGRAEAALDAVQDARDTTSPARSVLALHEGRRRFMAAALVASLSLSVGAASGVAKFATENKAPWQAGWIAEVGMTGLTTTVILYRSHLTRFGGSISGRQKIVLWVLMIAPLMASMAANLKGAGAVGVACSIGAAAFSLLAHEIASASADAIHDQAEKVKEEDEAKLRSIALGGNDADTAPTTAPTVQAPAGPELSDDELVTLGWETARTQKFLADRGLDLPAEDVVRALASAPRRPVSHTMDVARPARPQVTVRSETSLAPPVYRTEGPPVVTPSWGGLPTGSRTANPETVSRAVPNLPVICGRAVNLPAVPMASSPDNPNRASVREPEPANPVTRTGEPPNLKVQEPDANPPGTVNREPRTTRTGTANLNDRAAKKAAEVEQVLDLIEERGLKAVTLGVVREELGFAKTTAFHRLTAARKEFANRAAKAS</sequence>
<dbReference type="RefSeq" id="WP_116025507.1">
    <property type="nucleotide sequence ID" value="NZ_QTTT01000001.1"/>
</dbReference>
<keyword evidence="2" id="KW-1133">Transmembrane helix</keyword>
<evidence type="ECO:0000313" key="4">
    <source>
        <dbReference type="Proteomes" id="UP000256661"/>
    </source>
</evidence>
<keyword evidence="4" id="KW-1185">Reference proteome</keyword>
<accession>A0A3D9T1X6</accession>
<dbReference type="EMBL" id="QTTT01000001">
    <property type="protein sequence ID" value="REF00344.1"/>
    <property type="molecule type" value="Genomic_DNA"/>
</dbReference>